<feature type="transmembrane region" description="Helical" evidence="1">
    <location>
        <begin position="283"/>
        <end position="301"/>
    </location>
</feature>
<keyword evidence="1" id="KW-1133">Transmembrane helix</keyword>
<feature type="transmembrane region" description="Helical" evidence="1">
    <location>
        <begin position="102"/>
        <end position="118"/>
    </location>
</feature>
<gene>
    <name evidence="2" type="ORF">dnm_061220</name>
</gene>
<protein>
    <submittedName>
        <fullName evidence="2">DUF368</fullName>
    </submittedName>
</protein>
<sequence length="312" mass="34549">MRGLKNFLILYFKGIAMGCADAVPGVSGGTIAFISGIYEVLVNSLRSFDRKAVRLLFQYDIKGFWNHVNGIFLLVLLSGIGTAILSLSRLILYCLKYYPEMLWAFFFGLVVASAIVVSKKIEQWNGPVIISGLLGILFGYYITVATPAETSATLWFVFISGMIAICAMILPGISGSFILVLLGMYEYVLSALKEFNLLVIIIFSSGAAIGILSFSHLLNWTLRRFHNITIAALTGIMVGSLNKVWPWKKVIETYTTHKGEIKPLIEQNILPTAYFDITGKEPYLIYAVALGIIGFAVVYYLEKMSPENSFKA</sequence>
<feature type="transmembrane region" description="Helical" evidence="1">
    <location>
        <begin position="71"/>
        <end position="95"/>
    </location>
</feature>
<evidence type="ECO:0000313" key="3">
    <source>
        <dbReference type="Proteomes" id="UP000663722"/>
    </source>
</evidence>
<feature type="transmembrane region" description="Helical" evidence="1">
    <location>
        <begin position="124"/>
        <end position="142"/>
    </location>
</feature>
<reference evidence="2" key="1">
    <citation type="journal article" date="2021" name="Microb. Physiol.">
        <title>Proteogenomic Insights into the Physiology of Marine, Sulfate-Reducing, Filamentous Desulfonema limicola and Desulfonema magnum.</title>
        <authorList>
            <person name="Schnaars V."/>
            <person name="Wohlbrand L."/>
            <person name="Scheve S."/>
            <person name="Hinrichs C."/>
            <person name="Reinhardt R."/>
            <person name="Rabus R."/>
        </authorList>
    </citation>
    <scope>NUCLEOTIDE SEQUENCE</scope>
    <source>
        <strain evidence="2">4be13</strain>
    </source>
</reference>
<dbReference type="EMBL" id="CP061800">
    <property type="protein sequence ID" value="QTA90061.1"/>
    <property type="molecule type" value="Genomic_DNA"/>
</dbReference>
<keyword evidence="1" id="KW-0472">Membrane</keyword>
<organism evidence="2 3">
    <name type="scientific">Desulfonema magnum</name>
    <dbReference type="NCBI Taxonomy" id="45655"/>
    <lineage>
        <taxon>Bacteria</taxon>
        <taxon>Pseudomonadati</taxon>
        <taxon>Thermodesulfobacteriota</taxon>
        <taxon>Desulfobacteria</taxon>
        <taxon>Desulfobacterales</taxon>
        <taxon>Desulfococcaceae</taxon>
        <taxon>Desulfonema</taxon>
    </lineage>
</organism>
<proteinExistence type="predicted"/>
<dbReference type="PANTHER" id="PTHR37308">
    <property type="entry name" value="INTEGRAL MEMBRANE PROTEIN"/>
    <property type="match status" value="1"/>
</dbReference>
<dbReference type="InterPro" id="IPR007163">
    <property type="entry name" value="VCA0040-like"/>
</dbReference>
<evidence type="ECO:0000313" key="2">
    <source>
        <dbReference type="EMBL" id="QTA90061.1"/>
    </source>
</evidence>
<dbReference type="AlphaFoldDB" id="A0A975BQY5"/>
<dbReference type="RefSeq" id="WP_207678436.1">
    <property type="nucleotide sequence ID" value="NZ_CP061800.1"/>
</dbReference>
<dbReference type="Pfam" id="PF04018">
    <property type="entry name" value="VCA0040-like"/>
    <property type="match status" value="1"/>
</dbReference>
<keyword evidence="1" id="KW-0812">Transmembrane</keyword>
<feature type="transmembrane region" description="Helical" evidence="1">
    <location>
        <begin position="154"/>
        <end position="185"/>
    </location>
</feature>
<name>A0A975BQY5_9BACT</name>
<dbReference type="KEGG" id="dmm:dnm_061220"/>
<feature type="transmembrane region" description="Helical" evidence="1">
    <location>
        <begin position="12"/>
        <end position="38"/>
    </location>
</feature>
<feature type="transmembrane region" description="Helical" evidence="1">
    <location>
        <begin position="197"/>
        <end position="218"/>
    </location>
</feature>
<dbReference type="PANTHER" id="PTHR37308:SF1">
    <property type="entry name" value="POLYPRENYL-PHOSPHATE TRANSPORTER"/>
    <property type="match status" value="1"/>
</dbReference>
<accession>A0A975BQY5</accession>
<keyword evidence="3" id="KW-1185">Reference proteome</keyword>
<feature type="transmembrane region" description="Helical" evidence="1">
    <location>
        <begin position="225"/>
        <end position="245"/>
    </location>
</feature>
<dbReference type="Proteomes" id="UP000663722">
    <property type="component" value="Chromosome"/>
</dbReference>
<evidence type="ECO:0000256" key="1">
    <source>
        <dbReference type="SAM" id="Phobius"/>
    </source>
</evidence>